<name>A0A239CUK5_9ACTN</name>
<dbReference type="SUPFAM" id="SSF56059">
    <property type="entry name" value="Glutathione synthetase ATP-binding domain-like"/>
    <property type="match status" value="1"/>
</dbReference>
<evidence type="ECO:0000259" key="1">
    <source>
        <dbReference type="Pfam" id="PF21068"/>
    </source>
</evidence>
<dbReference type="AlphaFoldDB" id="A0A239CUK5"/>
<keyword evidence="3" id="KW-1185">Reference proteome</keyword>
<protein>
    <submittedName>
        <fullName evidence="2">ATP-grasp ribosomal peptide maturase, SAV_5884 family</fullName>
    </submittedName>
</protein>
<dbReference type="Pfam" id="PF21068">
    <property type="entry name" value="ATPgraspMvdD"/>
    <property type="match status" value="1"/>
</dbReference>
<gene>
    <name evidence="2" type="ORF">SAMN06265355_113106</name>
</gene>
<organism evidence="2 3">
    <name type="scientific">Actinomadura mexicana</name>
    <dbReference type="NCBI Taxonomy" id="134959"/>
    <lineage>
        <taxon>Bacteria</taxon>
        <taxon>Bacillati</taxon>
        <taxon>Actinomycetota</taxon>
        <taxon>Actinomycetes</taxon>
        <taxon>Streptosporangiales</taxon>
        <taxon>Thermomonosporaceae</taxon>
        <taxon>Actinomadura</taxon>
    </lineage>
</organism>
<proteinExistence type="predicted"/>
<reference evidence="3" key="1">
    <citation type="submission" date="2017-06" db="EMBL/GenBank/DDBJ databases">
        <authorList>
            <person name="Varghese N."/>
            <person name="Submissions S."/>
        </authorList>
    </citation>
    <scope>NUCLEOTIDE SEQUENCE [LARGE SCALE GENOMIC DNA]</scope>
    <source>
        <strain evidence="3">DSM 44485</strain>
    </source>
</reference>
<accession>A0A239CUK5</accession>
<dbReference type="OrthoDB" id="9794735at2"/>
<feature type="domain" description="MvdD-like pre-ATP grasp" evidence="1">
    <location>
        <begin position="6"/>
        <end position="117"/>
    </location>
</feature>
<dbReference type="EMBL" id="FZNP01000013">
    <property type="protein sequence ID" value="SNS23468.1"/>
    <property type="molecule type" value="Genomic_DNA"/>
</dbReference>
<evidence type="ECO:0000313" key="2">
    <source>
        <dbReference type="EMBL" id="SNS23468.1"/>
    </source>
</evidence>
<dbReference type="RefSeq" id="WP_089315095.1">
    <property type="nucleotide sequence ID" value="NZ_FZNP01000013.1"/>
</dbReference>
<dbReference type="InterPro" id="IPR048936">
    <property type="entry name" value="MvdD-like_ATPgrasp"/>
</dbReference>
<dbReference type="Gene3D" id="3.30.470.20">
    <property type="entry name" value="ATP-grasp fold, B domain"/>
    <property type="match status" value="1"/>
</dbReference>
<evidence type="ECO:0000313" key="3">
    <source>
        <dbReference type="Proteomes" id="UP000198420"/>
    </source>
</evidence>
<dbReference type="Proteomes" id="UP000198420">
    <property type="component" value="Unassembled WGS sequence"/>
</dbReference>
<sequence>MPDSLVLLLAEQDDGEAAYVRDALAQRGARVMRFDTASFPSASSASFRLAREGWRGRLTTPDGVIPLEDVTAVYYRQPQPFRFPATLSEPERRFATVEARFGFGGVFMSLPARWVSHPARLADAEYRPLQMATAARCGFTLPASLLTNSPSDAETFARCCEGVVYKATMHKLVSEADRVKLIYTTPVDPDALDTRVSTTLHLFQANIRKSHDVRLVATAGGQAHAVAIFTEDLHGRQDFRTAYDTLSYAVIAVPSDVADACHAYLSALDLALGVFDFAVTDDGAWWFLECGPGAQWAWLQERTGAPISDAIADTLLGAAA</sequence>